<sequence length="44" mass="4662">MTGLTTSAQLRSQKSDDALTPSFLNAIYANTAALYAVKLANARC</sequence>
<dbReference type="EMBL" id="CABEEZ010000042">
    <property type="protein sequence ID" value="VTR26034.1"/>
    <property type="molecule type" value="Genomic_DNA"/>
</dbReference>
<proteinExistence type="predicted"/>
<organism evidence="1">
    <name type="scientific">Serratia fonticola</name>
    <dbReference type="NCBI Taxonomy" id="47917"/>
    <lineage>
        <taxon>Bacteria</taxon>
        <taxon>Pseudomonadati</taxon>
        <taxon>Pseudomonadota</taxon>
        <taxon>Gammaproteobacteria</taxon>
        <taxon>Enterobacterales</taxon>
        <taxon>Yersiniaceae</taxon>
        <taxon>Serratia</taxon>
    </lineage>
</organism>
<evidence type="ECO:0000313" key="1">
    <source>
        <dbReference type="EMBL" id="VTR26034.1"/>
    </source>
</evidence>
<dbReference type="AlphaFoldDB" id="A0A4U9U9Z4"/>
<accession>A0A4U9U9Z4</accession>
<protein>
    <submittedName>
        <fullName evidence="1">Uncharacterized protein</fullName>
    </submittedName>
</protein>
<gene>
    <name evidence="1" type="ORF">NCTC12965_02281</name>
</gene>
<name>A0A4U9U9Z4_SERFO</name>
<reference evidence="1" key="1">
    <citation type="submission" date="2019-05" db="EMBL/GenBank/DDBJ databases">
        <authorList>
            <consortium name="Pathogen Informatics"/>
        </authorList>
    </citation>
    <scope>NUCLEOTIDE SEQUENCE [LARGE SCALE GENOMIC DNA]</scope>
    <source>
        <strain evidence="1">NCTC12965</strain>
    </source>
</reference>